<evidence type="ECO:0000313" key="3">
    <source>
        <dbReference type="Proteomes" id="UP000077856"/>
    </source>
</evidence>
<proteinExistence type="predicted"/>
<evidence type="ECO:0000313" key="2">
    <source>
        <dbReference type="EMBL" id="AND38274.1"/>
    </source>
</evidence>
<name>A0A160M7M5_9BACI</name>
<reference evidence="2 3" key="1">
    <citation type="submission" date="2016-04" db="EMBL/GenBank/DDBJ databases">
        <title>Complete genome sequence of Bacillus oceanisediminis strain 2691.</title>
        <authorList>
            <person name="Jeong H."/>
            <person name="Kim H.J."/>
            <person name="Lee D.-W."/>
        </authorList>
    </citation>
    <scope>NUCLEOTIDE SEQUENCE [LARGE SCALE GENOMIC DNA]</scope>
    <source>
        <strain evidence="2 3">2691</strain>
    </source>
</reference>
<dbReference type="AlphaFoldDB" id="A0A160M7M5"/>
<feature type="compositionally biased region" description="Polar residues" evidence="1">
    <location>
        <begin position="75"/>
        <end position="86"/>
    </location>
</feature>
<accession>A0A160M7M5</accession>
<organism evidence="2 3">
    <name type="scientific">Cytobacillus oceanisediminis 2691</name>
    <dbReference type="NCBI Taxonomy" id="1196031"/>
    <lineage>
        <taxon>Bacteria</taxon>
        <taxon>Bacillati</taxon>
        <taxon>Bacillota</taxon>
        <taxon>Bacilli</taxon>
        <taxon>Bacillales</taxon>
        <taxon>Bacillaceae</taxon>
        <taxon>Cytobacillus</taxon>
    </lineage>
</organism>
<evidence type="ECO:0000256" key="1">
    <source>
        <dbReference type="SAM" id="MobiDB-lite"/>
    </source>
</evidence>
<sequence length="86" mass="9971">MSYSIIFLGLCILVGSWFILQSIQSNQFKTSQKEQFRYELISPNDSNIIIFDKQSGDYFSKYIEPNEGPTEWQKQKSPISTSPKLI</sequence>
<dbReference type="EMBL" id="CP015506">
    <property type="protein sequence ID" value="AND38274.1"/>
    <property type="molecule type" value="Genomic_DNA"/>
</dbReference>
<feature type="region of interest" description="Disordered" evidence="1">
    <location>
        <begin position="66"/>
        <end position="86"/>
    </location>
</feature>
<protein>
    <submittedName>
        <fullName evidence="2">Uncharacterized protein</fullName>
    </submittedName>
</protein>
<dbReference type="KEGG" id="bon:A361_03775"/>
<gene>
    <name evidence="2" type="ORF">A361_03775</name>
</gene>
<dbReference type="Proteomes" id="UP000077856">
    <property type="component" value="Chromosome"/>
</dbReference>